<evidence type="ECO:0000256" key="13">
    <source>
        <dbReference type="PROSITE-ProRule" id="PRU01373"/>
    </source>
</evidence>
<comment type="pathway">
    <text evidence="1 13">Cell wall biogenesis; peptidoglycan biosynthesis.</text>
</comment>
<comment type="pathway">
    <text evidence="12">Glycan biosynthesis.</text>
</comment>
<evidence type="ECO:0000256" key="10">
    <source>
        <dbReference type="ARBA" id="ARBA00023315"/>
    </source>
</evidence>
<feature type="region of interest" description="Disordered" evidence="14">
    <location>
        <begin position="32"/>
        <end position="79"/>
    </location>
</feature>
<dbReference type="Gene3D" id="2.40.440.10">
    <property type="entry name" value="L,D-transpeptidase catalytic domain-like"/>
    <property type="match status" value="1"/>
</dbReference>
<dbReference type="GO" id="GO:0008360">
    <property type="term" value="P:regulation of cell shape"/>
    <property type="evidence" value="ECO:0007669"/>
    <property type="project" value="UniProtKB-UniRule"/>
</dbReference>
<keyword evidence="11 13" id="KW-0961">Cell wall biogenesis/degradation</keyword>
<dbReference type="Pfam" id="PF03734">
    <property type="entry name" value="YkuD"/>
    <property type="match status" value="1"/>
</dbReference>
<dbReference type="Pfam" id="PF17964">
    <property type="entry name" value="Big_10"/>
    <property type="match status" value="1"/>
</dbReference>
<keyword evidence="10" id="KW-0012">Acyltransferase</keyword>
<evidence type="ECO:0000256" key="7">
    <source>
        <dbReference type="ARBA" id="ARBA00023136"/>
    </source>
</evidence>
<dbReference type="PROSITE" id="PS51257">
    <property type="entry name" value="PROKAR_LIPOPROTEIN"/>
    <property type="match status" value="1"/>
</dbReference>
<evidence type="ECO:0000256" key="6">
    <source>
        <dbReference type="ARBA" id="ARBA00022984"/>
    </source>
</evidence>
<protein>
    <recommendedName>
        <fullName evidence="15">L,D-TPase catalytic domain-containing protein</fullName>
    </recommendedName>
</protein>
<keyword evidence="4" id="KW-0732">Signal</keyword>
<evidence type="ECO:0000256" key="2">
    <source>
        <dbReference type="ARBA" id="ARBA00022475"/>
    </source>
</evidence>
<dbReference type="RefSeq" id="WP_006821901.1">
    <property type="nucleotide sequence ID" value="NZ_CAFW01000024.1"/>
</dbReference>
<dbReference type="PROSITE" id="PS52029">
    <property type="entry name" value="LD_TPASE"/>
    <property type="match status" value="1"/>
</dbReference>
<dbReference type="GO" id="GO:0016746">
    <property type="term" value="F:acyltransferase activity"/>
    <property type="evidence" value="ECO:0007669"/>
    <property type="project" value="UniProtKB-KW"/>
</dbReference>
<dbReference type="CDD" id="cd13432">
    <property type="entry name" value="LDT_IgD_like_2"/>
    <property type="match status" value="1"/>
</dbReference>
<keyword evidence="5 13" id="KW-0133">Cell shape</keyword>
<evidence type="ECO:0000256" key="5">
    <source>
        <dbReference type="ARBA" id="ARBA00022960"/>
    </source>
</evidence>
<dbReference type="Gene3D" id="2.60.40.3780">
    <property type="match status" value="1"/>
</dbReference>
<dbReference type="AlphaFoldDB" id="G7HVZ5"/>
<dbReference type="GO" id="GO:0071555">
    <property type="term" value="P:cell wall organization"/>
    <property type="evidence" value="ECO:0007669"/>
    <property type="project" value="UniProtKB-UniRule"/>
</dbReference>
<dbReference type="PANTHER" id="PTHR30582:SF2">
    <property type="entry name" value="L,D-TRANSPEPTIDASE YCIB-RELATED"/>
    <property type="match status" value="1"/>
</dbReference>
<evidence type="ECO:0000256" key="14">
    <source>
        <dbReference type="SAM" id="MobiDB-lite"/>
    </source>
</evidence>
<dbReference type="UniPathway" id="UPA00219"/>
<evidence type="ECO:0000256" key="12">
    <source>
        <dbReference type="ARBA" id="ARBA00060592"/>
    </source>
</evidence>
<proteinExistence type="predicted"/>
<dbReference type="SUPFAM" id="SSF141523">
    <property type="entry name" value="L,D-transpeptidase catalytic domain-like"/>
    <property type="match status" value="1"/>
</dbReference>
<evidence type="ECO:0000256" key="4">
    <source>
        <dbReference type="ARBA" id="ARBA00022729"/>
    </source>
</evidence>
<evidence type="ECO:0000259" key="15">
    <source>
        <dbReference type="PROSITE" id="PS52029"/>
    </source>
</evidence>
<keyword evidence="9" id="KW-0449">Lipoprotein</keyword>
<evidence type="ECO:0000313" key="17">
    <source>
        <dbReference type="Proteomes" id="UP000004840"/>
    </source>
</evidence>
<organism evidence="16 17">
    <name type="scientific">Corynebacterium casei UCMA 3821</name>
    <dbReference type="NCBI Taxonomy" id="1110505"/>
    <lineage>
        <taxon>Bacteria</taxon>
        <taxon>Bacillati</taxon>
        <taxon>Actinomycetota</taxon>
        <taxon>Actinomycetes</taxon>
        <taxon>Mycobacteriales</taxon>
        <taxon>Corynebacteriaceae</taxon>
        <taxon>Corynebacterium</taxon>
    </lineage>
</organism>
<keyword evidence="3" id="KW-0808">Transferase</keyword>
<comment type="caution">
    <text evidence="16">The sequence shown here is derived from an EMBL/GenBank/DDBJ whole genome shotgun (WGS) entry which is preliminary data.</text>
</comment>
<evidence type="ECO:0000313" key="16">
    <source>
        <dbReference type="EMBL" id="CCE54360.1"/>
    </source>
</evidence>
<evidence type="ECO:0000256" key="9">
    <source>
        <dbReference type="ARBA" id="ARBA00023288"/>
    </source>
</evidence>
<gene>
    <name evidence="16" type="ORF">CCAS_03815</name>
</gene>
<dbReference type="Proteomes" id="UP000004840">
    <property type="component" value="Unassembled WGS sequence"/>
</dbReference>
<dbReference type="InterPro" id="IPR038063">
    <property type="entry name" value="Transpep_catalytic_dom"/>
</dbReference>
<name>G7HVZ5_9CORY</name>
<dbReference type="GO" id="GO:0005576">
    <property type="term" value="C:extracellular region"/>
    <property type="evidence" value="ECO:0007669"/>
    <property type="project" value="TreeGrafter"/>
</dbReference>
<dbReference type="FunFam" id="2.40.440.10:FF:000005">
    <property type="entry name" value="L,D-transpeptidase 2"/>
    <property type="match status" value="1"/>
</dbReference>
<dbReference type="GO" id="GO:0018104">
    <property type="term" value="P:peptidoglycan-protein cross-linking"/>
    <property type="evidence" value="ECO:0007669"/>
    <property type="project" value="TreeGrafter"/>
</dbReference>
<dbReference type="GO" id="GO:0071972">
    <property type="term" value="F:peptidoglycan L,D-transpeptidase activity"/>
    <property type="evidence" value="ECO:0007669"/>
    <property type="project" value="TreeGrafter"/>
</dbReference>
<keyword evidence="6 13" id="KW-0573">Peptidoglycan synthesis</keyword>
<dbReference type="InterPro" id="IPR041280">
    <property type="entry name" value="Big_10"/>
</dbReference>
<feature type="active site" description="Nucleophile" evidence="13">
    <location>
        <position position="357"/>
    </location>
</feature>
<accession>G7HVZ5</accession>
<keyword evidence="7" id="KW-0472">Membrane</keyword>
<dbReference type="InterPro" id="IPR050979">
    <property type="entry name" value="LD-transpeptidase"/>
</dbReference>
<evidence type="ECO:0000256" key="11">
    <source>
        <dbReference type="ARBA" id="ARBA00023316"/>
    </source>
</evidence>
<dbReference type="CDD" id="cd16913">
    <property type="entry name" value="YkuD_like"/>
    <property type="match status" value="1"/>
</dbReference>
<evidence type="ECO:0000256" key="1">
    <source>
        <dbReference type="ARBA" id="ARBA00004752"/>
    </source>
</evidence>
<dbReference type="InterPro" id="IPR005490">
    <property type="entry name" value="LD_TPept_cat_dom"/>
</dbReference>
<keyword evidence="2" id="KW-1003">Cell membrane</keyword>
<dbReference type="Gene3D" id="2.60.40.3710">
    <property type="match status" value="1"/>
</dbReference>
<evidence type="ECO:0000256" key="3">
    <source>
        <dbReference type="ARBA" id="ARBA00022679"/>
    </source>
</evidence>
<keyword evidence="8" id="KW-0564">Palmitate</keyword>
<reference evidence="16 17" key="1">
    <citation type="journal article" date="2012" name="J. Bacteriol.">
        <title>Genome Sequence of Corynebacterium casei UCMA 3821, Isolated from a Smear-Ripened Cheese.</title>
        <authorList>
            <person name="Monnet C."/>
            <person name="Loux V."/>
            <person name="Bento P."/>
            <person name="Gibrat J.F."/>
            <person name="Straub C."/>
            <person name="Bonnarme P."/>
            <person name="Landaud S."/>
            <person name="Irlinger F."/>
        </authorList>
    </citation>
    <scope>NUCLEOTIDE SEQUENCE [LARGE SCALE GENOMIC DNA]</scope>
    <source>
        <strain evidence="16 17">UCMA 3821</strain>
    </source>
</reference>
<evidence type="ECO:0000256" key="8">
    <source>
        <dbReference type="ARBA" id="ARBA00023139"/>
    </source>
</evidence>
<dbReference type="PANTHER" id="PTHR30582">
    <property type="entry name" value="L,D-TRANSPEPTIDASE"/>
    <property type="match status" value="1"/>
</dbReference>
<feature type="domain" description="L,D-TPase catalytic" evidence="15">
    <location>
        <begin position="255"/>
        <end position="381"/>
    </location>
</feature>
<dbReference type="EMBL" id="CAFW01000024">
    <property type="protein sequence ID" value="CCE54360.1"/>
    <property type="molecule type" value="Genomic_DNA"/>
</dbReference>
<sequence>MFGLRKINTRRFSRSVVAVAVVAALGLAGCTIDRGTDESDPQAVDAASSDGNGQVQDAEAEEEKLAPEISVEDGMDDHNPYEPVTVTSLGEGLDEVTMTNAEGYVVLEELSEDGMEWSSAETLGFNRTYTVEAKDENGESTSITFKTPEMVNTTAASLSPLPDSEVGVGQTIGVRFGVAIPDREAAQEAISVTTAPQVEGAFYWLNDYEVRWRPKEYWAPGTEVDVDVDIQGVDLGNGVFGSENNETNFTIGDRVTAIVDDVTKLMTVYKNGEVLRTIPVSLGKDGGRWATPNGRYIIGDRHESLLMNSETFGYSIEDGGYKTMVNYATQMSYSGIYVHGAPWSEWAQGNTNTSHGCINVTEEAAQWFMNNTKRGDIVLVKNTTAGTLPVYDGLGDWNMSWEEWSAGNA</sequence>
<feature type="active site" description="Proton donor/acceptor" evidence="13">
    <location>
        <position position="339"/>
    </location>
</feature>